<dbReference type="SUPFAM" id="SSF51351">
    <property type="entry name" value="Triosephosphate isomerase (TIM)"/>
    <property type="match status" value="1"/>
</dbReference>
<comment type="caution">
    <text evidence="3">The sequence shown here is derived from an EMBL/GenBank/DDBJ whole genome shotgun (WGS) entry which is preliminary data.</text>
</comment>
<dbReference type="GO" id="GO:0004807">
    <property type="term" value="F:triose-phosphate isomerase activity"/>
    <property type="evidence" value="ECO:0007669"/>
    <property type="project" value="UniProtKB-EC"/>
</dbReference>
<dbReference type="InterPro" id="IPR000652">
    <property type="entry name" value="Triosephosphate_isomerase"/>
</dbReference>
<dbReference type="GO" id="GO:0005829">
    <property type="term" value="C:cytosol"/>
    <property type="evidence" value="ECO:0007669"/>
    <property type="project" value="TreeGrafter"/>
</dbReference>
<organism evidence="3 4">
    <name type="scientific">Candidatus Roizmanbacteria bacterium RIFCSPHIGHO2_02_FULL_38_11</name>
    <dbReference type="NCBI Taxonomy" id="1802039"/>
    <lineage>
        <taxon>Bacteria</taxon>
        <taxon>Candidatus Roizmaniibacteriota</taxon>
    </lineage>
</organism>
<dbReference type="InterPro" id="IPR013785">
    <property type="entry name" value="Aldolase_TIM"/>
</dbReference>
<name>A0A1F7H1H6_9BACT</name>
<dbReference type="EC" id="5.3.1.1" evidence="2"/>
<keyword evidence="2" id="KW-0324">Glycolysis</keyword>
<comment type="catalytic activity">
    <reaction evidence="2">
        <text>D-glyceraldehyde 3-phosphate = dihydroxyacetone phosphate</text>
        <dbReference type="Rhea" id="RHEA:18585"/>
        <dbReference type="ChEBI" id="CHEBI:57642"/>
        <dbReference type="ChEBI" id="CHEBI:59776"/>
        <dbReference type="EC" id="5.3.1.1"/>
    </reaction>
</comment>
<comment type="subcellular location">
    <subcellularLocation>
        <location evidence="2">Cytoplasm</location>
    </subcellularLocation>
</comment>
<dbReference type="Proteomes" id="UP000177913">
    <property type="component" value="Unassembled WGS sequence"/>
</dbReference>
<dbReference type="AlphaFoldDB" id="A0A1F7H1H6"/>
<evidence type="ECO:0000256" key="1">
    <source>
        <dbReference type="ARBA" id="ARBA00023235"/>
    </source>
</evidence>
<gene>
    <name evidence="3" type="ORF">A3C25_03220</name>
</gene>
<sequence length="215" mass="24296">MKYFIANWKANKNLNEAVQWIDKFLTLPLRSDSAKVVVCPPYPLIFPLKEKIKNTKNIYLGVQDISSFEFGSYTGEVSAKTLQGLVEYVIIGHSERRKYFNENTQTLFKKTQLAKTYGIEPILCIRDEKDAIPDRVQIVAYEPVYAIGTGNNESVKKVLEMKQKLNLPIPYSFIYGGSVNKDNASSYLDSSEIDGFLVGGTSLDPTEFFKIIKLG</sequence>
<dbReference type="InterPro" id="IPR020861">
    <property type="entry name" value="Triosephosphate_isomerase_AS"/>
</dbReference>
<dbReference type="EMBL" id="MFZO01000019">
    <property type="protein sequence ID" value="OGK25041.1"/>
    <property type="molecule type" value="Genomic_DNA"/>
</dbReference>
<dbReference type="InterPro" id="IPR035990">
    <property type="entry name" value="TIM_sf"/>
</dbReference>
<comment type="pathway">
    <text evidence="2">Carbohydrate biosynthesis; gluconeogenesis.</text>
</comment>
<comment type="subunit">
    <text evidence="2">Homodimer.</text>
</comment>
<dbReference type="GO" id="GO:0019563">
    <property type="term" value="P:glycerol catabolic process"/>
    <property type="evidence" value="ECO:0007669"/>
    <property type="project" value="TreeGrafter"/>
</dbReference>
<keyword evidence="1 2" id="KW-0413">Isomerase</keyword>
<keyword evidence="2" id="KW-0963">Cytoplasm</keyword>
<dbReference type="PROSITE" id="PS51440">
    <property type="entry name" value="TIM_2"/>
    <property type="match status" value="1"/>
</dbReference>
<dbReference type="PANTHER" id="PTHR21139:SF2">
    <property type="entry name" value="TRIOSEPHOSPHATE ISOMERASE"/>
    <property type="match status" value="1"/>
</dbReference>
<dbReference type="Gene3D" id="3.20.20.70">
    <property type="entry name" value="Aldolase class I"/>
    <property type="match status" value="2"/>
</dbReference>
<evidence type="ECO:0000256" key="2">
    <source>
        <dbReference type="RuleBase" id="RU363013"/>
    </source>
</evidence>
<accession>A0A1F7H1H6</accession>
<reference evidence="3 4" key="1">
    <citation type="journal article" date="2016" name="Nat. Commun.">
        <title>Thousands of microbial genomes shed light on interconnected biogeochemical processes in an aquifer system.</title>
        <authorList>
            <person name="Anantharaman K."/>
            <person name="Brown C.T."/>
            <person name="Hug L.A."/>
            <person name="Sharon I."/>
            <person name="Castelle C.J."/>
            <person name="Probst A.J."/>
            <person name="Thomas B.C."/>
            <person name="Singh A."/>
            <person name="Wilkins M.J."/>
            <person name="Karaoz U."/>
            <person name="Brodie E.L."/>
            <person name="Williams K.H."/>
            <person name="Hubbard S.S."/>
            <person name="Banfield J.F."/>
        </authorList>
    </citation>
    <scope>NUCLEOTIDE SEQUENCE [LARGE SCALE GENOMIC DNA]</scope>
</reference>
<protein>
    <recommendedName>
        <fullName evidence="2">Triosephosphate isomerase</fullName>
        <ecNumber evidence="2">5.3.1.1</ecNumber>
    </recommendedName>
</protein>
<dbReference type="GO" id="GO:0006094">
    <property type="term" value="P:gluconeogenesis"/>
    <property type="evidence" value="ECO:0007669"/>
    <property type="project" value="UniProtKB-UniPathway"/>
</dbReference>
<comment type="similarity">
    <text evidence="2">Belongs to the triosephosphate isomerase family.</text>
</comment>
<dbReference type="GO" id="GO:0046166">
    <property type="term" value="P:glyceraldehyde-3-phosphate biosynthetic process"/>
    <property type="evidence" value="ECO:0007669"/>
    <property type="project" value="TreeGrafter"/>
</dbReference>
<dbReference type="GO" id="GO:0006096">
    <property type="term" value="P:glycolytic process"/>
    <property type="evidence" value="ECO:0007669"/>
    <property type="project" value="UniProtKB-UniPathway"/>
</dbReference>
<dbReference type="Pfam" id="PF00121">
    <property type="entry name" value="TIM"/>
    <property type="match status" value="2"/>
</dbReference>
<evidence type="ECO:0000313" key="3">
    <source>
        <dbReference type="EMBL" id="OGK25041.1"/>
    </source>
</evidence>
<dbReference type="UniPathway" id="UPA00109">
    <property type="reaction ID" value="UER00189"/>
</dbReference>
<dbReference type="CDD" id="cd00311">
    <property type="entry name" value="TIM"/>
    <property type="match status" value="1"/>
</dbReference>
<dbReference type="PROSITE" id="PS00171">
    <property type="entry name" value="TIM_1"/>
    <property type="match status" value="1"/>
</dbReference>
<keyword evidence="2" id="KW-0312">Gluconeogenesis</keyword>
<proteinExistence type="inferred from homology"/>
<comment type="pathway">
    <text evidence="2">Carbohydrate degradation; glycolysis; D-glyceraldehyde 3-phosphate from glycerone phosphate: step 1/1.</text>
</comment>
<dbReference type="UniPathway" id="UPA00138"/>
<evidence type="ECO:0000313" key="4">
    <source>
        <dbReference type="Proteomes" id="UP000177913"/>
    </source>
</evidence>
<dbReference type="PANTHER" id="PTHR21139">
    <property type="entry name" value="TRIOSEPHOSPHATE ISOMERASE"/>
    <property type="match status" value="1"/>
</dbReference>